<name>A0A0F6SGH2_9BACT</name>
<dbReference type="Proteomes" id="UP000034883">
    <property type="component" value="Chromosome"/>
</dbReference>
<keyword evidence="2" id="KW-1185">Reference proteome</keyword>
<dbReference type="OrthoDB" id="5515299at2"/>
<evidence type="ECO:0000313" key="1">
    <source>
        <dbReference type="EMBL" id="AKF08689.1"/>
    </source>
</evidence>
<dbReference type="AlphaFoldDB" id="A0A0F6SGH2"/>
<organism evidence="1 2">
    <name type="scientific">Sandaracinus amylolyticus</name>
    <dbReference type="NCBI Taxonomy" id="927083"/>
    <lineage>
        <taxon>Bacteria</taxon>
        <taxon>Pseudomonadati</taxon>
        <taxon>Myxococcota</taxon>
        <taxon>Polyangia</taxon>
        <taxon>Polyangiales</taxon>
        <taxon>Sandaracinaceae</taxon>
        <taxon>Sandaracinus</taxon>
    </lineage>
</organism>
<evidence type="ECO:0000313" key="2">
    <source>
        <dbReference type="Proteomes" id="UP000034883"/>
    </source>
</evidence>
<proteinExistence type="predicted"/>
<dbReference type="RefSeq" id="WP_053235800.1">
    <property type="nucleotide sequence ID" value="NZ_CP011125.1"/>
</dbReference>
<gene>
    <name evidence="1" type="ORF">DB32_005838</name>
</gene>
<accession>A0A0F6SGH2</accession>
<dbReference type="KEGG" id="samy:DB32_005838"/>
<dbReference type="EMBL" id="CP011125">
    <property type="protein sequence ID" value="AKF08689.1"/>
    <property type="molecule type" value="Genomic_DNA"/>
</dbReference>
<sequence length="143" mass="16214">MDVKKVKEQLVSAGIEVYRTRPTEIHVAERVRLHIMDSGVRLLLGEEMRVSFTARSQRSDFPEGATEDELFARVREVIGPGAKERGYAETWSGTTQVHDPIDAAKVLDVWHEVTWTKPASDTESAIDEVRWALGLERYVPPVR</sequence>
<reference evidence="1 2" key="1">
    <citation type="submission" date="2015-03" db="EMBL/GenBank/DDBJ databases">
        <title>Genome assembly of Sandaracinus amylolyticus DSM 53668.</title>
        <authorList>
            <person name="Sharma G."/>
            <person name="Subramanian S."/>
        </authorList>
    </citation>
    <scope>NUCLEOTIDE SEQUENCE [LARGE SCALE GENOMIC DNA]</scope>
    <source>
        <strain evidence="1 2">DSM 53668</strain>
    </source>
</reference>
<protein>
    <submittedName>
        <fullName evidence="1">Uncharacterized protein</fullName>
    </submittedName>
</protein>